<sequence>MKFIATIISKKLFAWPLLAFPALYMLFLSMEGSLGAWKYSDMQDFFGNTAISCLIFVLCLTPLKQFFPKWPVIAALNVHRRAIGISCFLYASFHAFLYVNQAESPVEIVRDFQEPDLFYLFFGLAGLCLLIPLFLTSNNFSVKHLKYKWWKRLHRIVYLAAFILFMHRGFGENEDLFGTLLMFLPLIVLETLRIGRNFLQLLFKEIPTKKQPPVPVWSDEKLFSVDKIVVESDQVHSFYLKPGEKFKLPNYKPGQFLTFRFDIPGQEKQVVRCYSLSDAPGNDYYRISVKRIPPPRDKPELPPGLSSSFLHDQVKQGYTIKVLAPNGSFCLPERGKLNKIVMIGSGIGITPVLSMLNHLHKSGIKRGSDIWFFYGVRNGSEQIMKDHLKSIAQANKHLKLHVCYSAPAEQDRLGEDYHIEGRVSLDLLKQILPGNDFDFYFCGPGPMMADLAEGLDLWGVADERIHFEAFGPSTVKRKSAAVKADNQYQVKFDQTGKILTWTGEAESTLEFAEANGITLPFGCRMGNCGSCSQKLVKGEVHYPVAPSFTPEEGYCLTCSSIPASDIELAS</sequence>
<dbReference type="GO" id="GO:0016020">
    <property type="term" value="C:membrane"/>
    <property type="evidence" value="ECO:0007669"/>
    <property type="project" value="UniProtKB-SubCell"/>
</dbReference>
<keyword evidence="8 14" id="KW-1133">Transmembrane helix</keyword>
<dbReference type="CDD" id="cd06184">
    <property type="entry name" value="flavohem_like_fad_nad_binding"/>
    <property type="match status" value="1"/>
</dbReference>
<dbReference type="STRING" id="1420851.AU255_13870"/>
<keyword evidence="5" id="KW-0001">2Fe-2S</keyword>
<evidence type="ECO:0000256" key="5">
    <source>
        <dbReference type="ARBA" id="ARBA00022714"/>
    </source>
</evidence>
<dbReference type="Pfam" id="PF00970">
    <property type="entry name" value="FAD_binding_6"/>
    <property type="match status" value="1"/>
</dbReference>
<dbReference type="InterPro" id="IPR001709">
    <property type="entry name" value="Flavoprot_Pyr_Nucl_cyt_Rdtase"/>
</dbReference>
<dbReference type="InterPro" id="IPR039261">
    <property type="entry name" value="FNR_nucleotide-bd"/>
</dbReference>
<keyword evidence="12 14" id="KW-0472">Membrane</keyword>
<protein>
    <recommendedName>
        <fullName evidence="19">FAD-binding FR-type domain-containing protein</fullName>
    </recommendedName>
</protein>
<dbReference type="InterPro" id="IPR001433">
    <property type="entry name" value="OxRdtase_FAD/NAD-bd"/>
</dbReference>
<dbReference type="CDD" id="cd00207">
    <property type="entry name" value="fer2"/>
    <property type="match status" value="1"/>
</dbReference>
<dbReference type="PANTHER" id="PTHR47354:SF8">
    <property type="entry name" value="1,2-PHENYLACETYL-COA EPOXIDASE, SUBUNIT E"/>
    <property type="match status" value="1"/>
</dbReference>
<keyword evidence="9" id="KW-0560">Oxidoreductase</keyword>
<evidence type="ECO:0000256" key="6">
    <source>
        <dbReference type="ARBA" id="ARBA00022723"/>
    </source>
</evidence>
<comment type="cofactor">
    <cofactor evidence="1">
        <name>FAD</name>
        <dbReference type="ChEBI" id="CHEBI:57692"/>
    </cofactor>
</comment>
<evidence type="ECO:0008006" key="19">
    <source>
        <dbReference type="Google" id="ProtNLM"/>
    </source>
</evidence>
<evidence type="ECO:0000313" key="17">
    <source>
        <dbReference type="EMBL" id="OQK16184.1"/>
    </source>
</evidence>
<reference evidence="17 18" key="1">
    <citation type="submission" date="2015-12" db="EMBL/GenBank/DDBJ databases">
        <authorList>
            <person name="Shamseldin A."/>
            <person name="Moawad H."/>
            <person name="Abd El-Rahim W.M."/>
            <person name="Sadowsky M.J."/>
        </authorList>
    </citation>
    <scope>NUCLEOTIDE SEQUENCE [LARGE SCALE GENOMIC DNA]</scope>
    <source>
        <strain evidence="17 18">WF1</strain>
    </source>
</reference>
<evidence type="ECO:0000256" key="13">
    <source>
        <dbReference type="ARBA" id="ARBA00034078"/>
    </source>
</evidence>
<keyword evidence="18" id="KW-1185">Reference proteome</keyword>
<dbReference type="InterPro" id="IPR013130">
    <property type="entry name" value="Fe3_Rdtase_TM_dom"/>
</dbReference>
<dbReference type="SUPFAM" id="SSF54292">
    <property type="entry name" value="2Fe-2S ferredoxin-like"/>
    <property type="match status" value="1"/>
</dbReference>
<feature type="domain" description="FAD-binding FR-type" evidence="16">
    <location>
        <begin position="215"/>
        <end position="332"/>
    </location>
</feature>
<feature type="domain" description="2Fe-2S ferredoxin-type" evidence="15">
    <location>
        <begin position="488"/>
        <end position="570"/>
    </location>
</feature>
<evidence type="ECO:0000256" key="14">
    <source>
        <dbReference type="SAM" id="Phobius"/>
    </source>
</evidence>
<comment type="cofactor">
    <cofactor evidence="13">
        <name>[2Fe-2S] cluster</name>
        <dbReference type="ChEBI" id="CHEBI:190135"/>
    </cofactor>
</comment>
<dbReference type="GO" id="GO:0046872">
    <property type="term" value="F:metal ion binding"/>
    <property type="evidence" value="ECO:0007669"/>
    <property type="project" value="UniProtKB-KW"/>
</dbReference>
<dbReference type="Gene3D" id="2.40.30.10">
    <property type="entry name" value="Translation factors"/>
    <property type="match status" value="1"/>
</dbReference>
<dbReference type="Proteomes" id="UP000191980">
    <property type="component" value="Unassembled WGS sequence"/>
</dbReference>
<evidence type="ECO:0000259" key="16">
    <source>
        <dbReference type="PROSITE" id="PS51384"/>
    </source>
</evidence>
<dbReference type="PRINTS" id="PR00371">
    <property type="entry name" value="FPNCR"/>
</dbReference>
<keyword evidence="11" id="KW-0411">Iron-sulfur</keyword>
<evidence type="ECO:0000256" key="9">
    <source>
        <dbReference type="ARBA" id="ARBA00023002"/>
    </source>
</evidence>
<gene>
    <name evidence="17" type="ORF">AU255_13870</name>
</gene>
<evidence type="ECO:0000259" key="15">
    <source>
        <dbReference type="PROSITE" id="PS51085"/>
    </source>
</evidence>
<keyword evidence="7" id="KW-0274">FAD</keyword>
<comment type="caution">
    <text evidence="17">The sequence shown here is derived from an EMBL/GenBank/DDBJ whole genome shotgun (WGS) entry which is preliminary data.</text>
</comment>
<dbReference type="SUPFAM" id="SSF52343">
    <property type="entry name" value="Ferredoxin reductase-like, C-terminal NADP-linked domain"/>
    <property type="match status" value="1"/>
</dbReference>
<dbReference type="InterPro" id="IPR017938">
    <property type="entry name" value="Riboflavin_synthase-like_b-brl"/>
</dbReference>
<feature type="transmembrane region" description="Helical" evidence="14">
    <location>
        <begin position="153"/>
        <end position="170"/>
    </location>
</feature>
<dbReference type="EMBL" id="LPUF01000002">
    <property type="protein sequence ID" value="OQK16184.1"/>
    <property type="molecule type" value="Genomic_DNA"/>
</dbReference>
<evidence type="ECO:0000256" key="3">
    <source>
        <dbReference type="ARBA" id="ARBA00022630"/>
    </source>
</evidence>
<dbReference type="InterPro" id="IPR036010">
    <property type="entry name" value="2Fe-2S_ferredoxin-like_sf"/>
</dbReference>
<evidence type="ECO:0000313" key="18">
    <source>
        <dbReference type="Proteomes" id="UP000191980"/>
    </source>
</evidence>
<feature type="transmembrane region" description="Helical" evidence="14">
    <location>
        <begin position="82"/>
        <end position="99"/>
    </location>
</feature>
<dbReference type="AlphaFoldDB" id="A0A1V8M3Q0"/>
<evidence type="ECO:0000256" key="12">
    <source>
        <dbReference type="ARBA" id="ARBA00023136"/>
    </source>
</evidence>
<keyword evidence="3" id="KW-0285">Flavoprotein</keyword>
<dbReference type="InterPro" id="IPR050415">
    <property type="entry name" value="MRET"/>
</dbReference>
<dbReference type="Gene3D" id="3.10.20.30">
    <property type="match status" value="1"/>
</dbReference>
<feature type="transmembrane region" description="Helical" evidence="14">
    <location>
        <begin position="45"/>
        <end position="61"/>
    </location>
</feature>
<evidence type="ECO:0000256" key="1">
    <source>
        <dbReference type="ARBA" id="ARBA00001974"/>
    </source>
</evidence>
<dbReference type="Pfam" id="PF00175">
    <property type="entry name" value="NAD_binding_1"/>
    <property type="match status" value="1"/>
</dbReference>
<evidence type="ECO:0000256" key="7">
    <source>
        <dbReference type="ARBA" id="ARBA00022827"/>
    </source>
</evidence>
<proteinExistence type="predicted"/>
<dbReference type="InterPro" id="IPR001041">
    <property type="entry name" value="2Fe-2S_ferredoxin-type"/>
</dbReference>
<dbReference type="GO" id="GO:0051537">
    <property type="term" value="F:2 iron, 2 sulfur cluster binding"/>
    <property type="evidence" value="ECO:0007669"/>
    <property type="project" value="UniProtKB-KW"/>
</dbReference>
<dbReference type="PROSITE" id="PS00197">
    <property type="entry name" value="2FE2S_FER_1"/>
    <property type="match status" value="1"/>
</dbReference>
<dbReference type="Gene3D" id="3.40.50.80">
    <property type="entry name" value="Nucleotide-binding domain of ferredoxin-NADP reductase (FNR) module"/>
    <property type="match status" value="1"/>
</dbReference>
<dbReference type="PROSITE" id="PS51085">
    <property type="entry name" value="2FE2S_FER_2"/>
    <property type="match status" value="1"/>
</dbReference>
<dbReference type="RefSeq" id="WP_080523563.1">
    <property type="nucleotide sequence ID" value="NZ_LPUF01000002.1"/>
</dbReference>
<dbReference type="PROSITE" id="PS51384">
    <property type="entry name" value="FAD_FR"/>
    <property type="match status" value="1"/>
</dbReference>
<dbReference type="InterPro" id="IPR008333">
    <property type="entry name" value="Cbr1-like_FAD-bd_dom"/>
</dbReference>
<organism evidence="17 18">
    <name type="scientific">Methyloprofundus sedimenti</name>
    <dbReference type="NCBI Taxonomy" id="1420851"/>
    <lineage>
        <taxon>Bacteria</taxon>
        <taxon>Pseudomonadati</taxon>
        <taxon>Pseudomonadota</taxon>
        <taxon>Gammaproteobacteria</taxon>
        <taxon>Methylococcales</taxon>
        <taxon>Methylococcaceae</taxon>
        <taxon>Methyloprofundus</taxon>
    </lineage>
</organism>
<dbReference type="Pfam" id="PF00111">
    <property type="entry name" value="Fer2"/>
    <property type="match status" value="1"/>
</dbReference>
<dbReference type="InterPro" id="IPR012675">
    <property type="entry name" value="Beta-grasp_dom_sf"/>
</dbReference>
<evidence type="ECO:0000256" key="10">
    <source>
        <dbReference type="ARBA" id="ARBA00023004"/>
    </source>
</evidence>
<dbReference type="Pfam" id="PF01794">
    <property type="entry name" value="Ferric_reduct"/>
    <property type="match status" value="1"/>
</dbReference>
<dbReference type="GO" id="GO:0016491">
    <property type="term" value="F:oxidoreductase activity"/>
    <property type="evidence" value="ECO:0007669"/>
    <property type="project" value="UniProtKB-KW"/>
</dbReference>
<name>A0A1V8M3Q0_9GAMM</name>
<evidence type="ECO:0000256" key="2">
    <source>
        <dbReference type="ARBA" id="ARBA00004141"/>
    </source>
</evidence>
<comment type="subcellular location">
    <subcellularLocation>
        <location evidence="2">Membrane</location>
        <topology evidence="2">Multi-pass membrane protein</topology>
    </subcellularLocation>
</comment>
<keyword evidence="10" id="KW-0408">Iron</keyword>
<keyword evidence="6" id="KW-0479">Metal-binding</keyword>
<dbReference type="InterPro" id="IPR017927">
    <property type="entry name" value="FAD-bd_FR_type"/>
</dbReference>
<dbReference type="PANTHER" id="PTHR47354">
    <property type="entry name" value="NADH OXIDOREDUCTASE HCR"/>
    <property type="match status" value="1"/>
</dbReference>
<evidence type="ECO:0000256" key="8">
    <source>
        <dbReference type="ARBA" id="ARBA00022989"/>
    </source>
</evidence>
<accession>A0A1V8M3Q0</accession>
<keyword evidence="4 14" id="KW-0812">Transmembrane</keyword>
<feature type="transmembrane region" description="Helical" evidence="14">
    <location>
        <begin position="12"/>
        <end position="30"/>
    </location>
</feature>
<evidence type="ECO:0000256" key="11">
    <source>
        <dbReference type="ARBA" id="ARBA00023014"/>
    </source>
</evidence>
<evidence type="ECO:0000256" key="4">
    <source>
        <dbReference type="ARBA" id="ARBA00022692"/>
    </source>
</evidence>
<dbReference type="GO" id="GO:0050660">
    <property type="term" value="F:flavin adenine dinucleotide binding"/>
    <property type="evidence" value="ECO:0007669"/>
    <property type="project" value="TreeGrafter"/>
</dbReference>
<dbReference type="InterPro" id="IPR006058">
    <property type="entry name" value="2Fe2S_fd_BS"/>
</dbReference>
<dbReference type="SUPFAM" id="SSF63380">
    <property type="entry name" value="Riboflavin synthase domain-like"/>
    <property type="match status" value="1"/>
</dbReference>
<dbReference type="OrthoDB" id="9796486at2"/>
<feature type="transmembrane region" description="Helical" evidence="14">
    <location>
        <begin position="119"/>
        <end position="141"/>
    </location>
</feature>